<evidence type="ECO:0000313" key="2">
    <source>
        <dbReference type="EMBL" id="BFG05686.1"/>
    </source>
</evidence>
<protein>
    <submittedName>
        <fullName evidence="2">Uncharacterized protein</fullName>
    </submittedName>
</protein>
<dbReference type="AlphaFoldDB" id="A0AAU9GDH7"/>
<evidence type="ECO:0000256" key="1">
    <source>
        <dbReference type="SAM" id="MobiDB-lite"/>
    </source>
</evidence>
<dbReference type="EMBL" id="AP029267">
    <property type="protein sequence ID" value="BFG05686.1"/>
    <property type="molecule type" value="Genomic_DNA"/>
</dbReference>
<gene>
    <name evidence="2" type="ORF">DMAD_04368</name>
</gene>
<proteinExistence type="predicted"/>
<evidence type="ECO:0000313" key="3">
    <source>
        <dbReference type="Proteomes" id="UP001500889"/>
    </source>
</evidence>
<dbReference type="Proteomes" id="UP001500889">
    <property type="component" value="Chromosome E"/>
</dbReference>
<keyword evidence="3" id="KW-1185">Reference proteome</keyword>
<organism evidence="2 3">
    <name type="scientific">Drosophila madeirensis</name>
    <name type="common">Fruit fly</name>
    <dbReference type="NCBI Taxonomy" id="30013"/>
    <lineage>
        <taxon>Eukaryota</taxon>
        <taxon>Metazoa</taxon>
        <taxon>Ecdysozoa</taxon>
        <taxon>Arthropoda</taxon>
        <taxon>Hexapoda</taxon>
        <taxon>Insecta</taxon>
        <taxon>Pterygota</taxon>
        <taxon>Neoptera</taxon>
        <taxon>Endopterygota</taxon>
        <taxon>Diptera</taxon>
        <taxon>Brachycera</taxon>
        <taxon>Muscomorpha</taxon>
        <taxon>Ephydroidea</taxon>
        <taxon>Drosophilidae</taxon>
        <taxon>Drosophila</taxon>
        <taxon>Sophophora</taxon>
    </lineage>
</organism>
<feature type="region of interest" description="Disordered" evidence="1">
    <location>
        <begin position="1"/>
        <end position="23"/>
    </location>
</feature>
<accession>A0AAU9GDH7</accession>
<name>A0AAU9GDH7_DROMD</name>
<reference evidence="2 3" key="1">
    <citation type="submission" date="2024-02" db="EMBL/GenBank/DDBJ databases">
        <title>A chromosome-level genome assembly of Drosophila madeirensis, a fruit fly species endemic to Madeira island.</title>
        <authorList>
            <person name="Tomihara K."/>
            <person name="Llopart A."/>
            <person name="Yamamoto D."/>
        </authorList>
    </citation>
    <scope>NUCLEOTIDE SEQUENCE [LARGE SCALE GENOMIC DNA]</scope>
    <source>
        <strain evidence="2 3">RF1</strain>
    </source>
</reference>
<sequence length="103" mass="11857">MEKMEVDESDTEFGVPNAMEETPAIAVPEEDCEMAEPAINDYMKYPTKKKNFVAKGHKRNRKVDFKDVAEMVTITKNGNVNVNQIPLRTEEEQSTNTMKYRQI</sequence>